<evidence type="ECO:0000313" key="1">
    <source>
        <dbReference type="EMBL" id="SFN79339.1"/>
    </source>
</evidence>
<protein>
    <submittedName>
        <fullName evidence="1">Uncharacterized protein</fullName>
    </submittedName>
</protein>
<proteinExistence type="predicted"/>
<reference evidence="2" key="1">
    <citation type="submission" date="2016-10" db="EMBL/GenBank/DDBJ databases">
        <authorList>
            <person name="Varghese N."/>
        </authorList>
    </citation>
    <scope>NUCLEOTIDE SEQUENCE [LARGE SCALE GENOMIC DNA]</scope>
    <source>
        <strain evidence="2">Nsp8</strain>
    </source>
</reference>
<dbReference type="AlphaFoldDB" id="A0A1I5BX05"/>
<organism evidence="1 2">
    <name type="scientific">Nitrosospira briensis</name>
    <dbReference type="NCBI Taxonomy" id="35799"/>
    <lineage>
        <taxon>Bacteria</taxon>
        <taxon>Pseudomonadati</taxon>
        <taxon>Pseudomonadota</taxon>
        <taxon>Betaproteobacteria</taxon>
        <taxon>Nitrosomonadales</taxon>
        <taxon>Nitrosomonadaceae</taxon>
        <taxon>Nitrosospira</taxon>
    </lineage>
</organism>
<dbReference type="EMBL" id="FOVJ01000003">
    <property type="protein sequence ID" value="SFN79339.1"/>
    <property type="molecule type" value="Genomic_DNA"/>
</dbReference>
<evidence type="ECO:0000313" key="2">
    <source>
        <dbReference type="Proteomes" id="UP000183107"/>
    </source>
</evidence>
<name>A0A1I5BX05_9PROT</name>
<keyword evidence="2" id="KW-1185">Reference proteome</keyword>
<gene>
    <name evidence="1" type="ORF">SAMN05216386_1860</name>
</gene>
<sequence>MLTENLYRLKETELALMYAAFAAKTLYPNLTNPAFDAFVFPLIP</sequence>
<accession>A0A1I5BX05</accession>
<dbReference type="Proteomes" id="UP000183107">
    <property type="component" value="Unassembled WGS sequence"/>
</dbReference>